<gene>
    <name evidence="11" type="ORF">RNJ44_03772</name>
</gene>
<dbReference type="GO" id="GO:0016301">
    <property type="term" value="F:kinase activity"/>
    <property type="evidence" value="ECO:0007669"/>
    <property type="project" value="UniProtKB-KW"/>
</dbReference>
<evidence type="ECO:0000313" key="11">
    <source>
        <dbReference type="EMBL" id="KAL3233732.1"/>
    </source>
</evidence>
<feature type="transmembrane region" description="Helical" evidence="10">
    <location>
        <begin position="215"/>
        <end position="239"/>
    </location>
</feature>
<keyword evidence="12" id="KW-1185">Reference proteome</keyword>
<accession>A0ABR4NXX2</accession>
<comment type="similarity">
    <text evidence="2">Belongs to the polyprenol kinase family.</text>
</comment>
<dbReference type="EC" id="2.7.1.108" evidence="3"/>
<keyword evidence="5 10" id="KW-0812">Transmembrane</keyword>
<keyword evidence="7" id="KW-0256">Endoplasmic reticulum</keyword>
<dbReference type="InterPro" id="IPR032974">
    <property type="entry name" value="Polypren_kinase"/>
</dbReference>
<evidence type="ECO:0000256" key="8">
    <source>
        <dbReference type="ARBA" id="ARBA00022989"/>
    </source>
</evidence>
<dbReference type="PANTHER" id="PTHR13205">
    <property type="entry name" value="TRANSMEMBRANE PROTEIN 15-RELATED"/>
    <property type="match status" value="1"/>
</dbReference>
<reference evidence="11 12" key="1">
    <citation type="submission" date="2024-05" db="EMBL/GenBank/DDBJ databases">
        <title>Long read based assembly of the Candida bracarensis genome reveals expanded adhesin content.</title>
        <authorList>
            <person name="Marcet-Houben M."/>
            <person name="Ksiezopolska E."/>
            <person name="Gabaldon T."/>
        </authorList>
    </citation>
    <scope>NUCLEOTIDE SEQUENCE [LARGE SCALE GENOMIC DNA]</scope>
    <source>
        <strain evidence="11 12">CBM6</strain>
    </source>
</reference>
<evidence type="ECO:0000256" key="3">
    <source>
        <dbReference type="ARBA" id="ARBA00012132"/>
    </source>
</evidence>
<dbReference type="EMBL" id="JBEVYD010000004">
    <property type="protein sequence ID" value="KAL3233732.1"/>
    <property type="molecule type" value="Genomic_DNA"/>
</dbReference>
<evidence type="ECO:0000256" key="10">
    <source>
        <dbReference type="SAM" id="Phobius"/>
    </source>
</evidence>
<feature type="transmembrane region" description="Helical" evidence="10">
    <location>
        <begin position="358"/>
        <end position="378"/>
    </location>
</feature>
<dbReference type="Proteomes" id="UP001623330">
    <property type="component" value="Unassembled WGS sequence"/>
</dbReference>
<keyword evidence="4" id="KW-0808">Transferase</keyword>
<keyword evidence="8 10" id="KW-1133">Transmembrane helix</keyword>
<keyword evidence="9 10" id="KW-0472">Membrane</keyword>
<keyword evidence="6 11" id="KW-0418">Kinase</keyword>
<comment type="subcellular location">
    <subcellularLocation>
        <location evidence="1">Endoplasmic reticulum membrane</location>
        <topology evidence="1">Multi-pass membrane protein</topology>
    </subcellularLocation>
</comment>
<evidence type="ECO:0000313" key="12">
    <source>
        <dbReference type="Proteomes" id="UP001623330"/>
    </source>
</evidence>
<feature type="transmembrane region" description="Helical" evidence="10">
    <location>
        <begin position="413"/>
        <end position="430"/>
    </location>
</feature>
<feature type="transmembrane region" description="Helical" evidence="10">
    <location>
        <begin position="21"/>
        <end position="39"/>
    </location>
</feature>
<evidence type="ECO:0000256" key="2">
    <source>
        <dbReference type="ARBA" id="ARBA00010794"/>
    </source>
</evidence>
<evidence type="ECO:0000256" key="5">
    <source>
        <dbReference type="ARBA" id="ARBA00022692"/>
    </source>
</evidence>
<protein>
    <recommendedName>
        <fullName evidence="3">dolichol kinase</fullName>
        <ecNumber evidence="3">2.7.1.108</ecNumber>
    </recommendedName>
</protein>
<evidence type="ECO:0000256" key="6">
    <source>
        <dbReference type="ARBA" id="ARBA00022777"/>
    </source>
</evidence>
<evidence type="ECO:0000256" key="9">
    <source>
        <dbReference type="ARBA" id="ARBA00023136"/>
    </source>
</evidence>
<evidence type="ECO:0000256" key="7">
    <source>
        <dbReference type="ARBA" id="ARBA00022824"/>
    </source>
</evidence>
<evidence type="ECO:0000256" key="4">
    <source>
        <dbReference type="ARBA" id="ARBA00022679"/>
    </source>
</evidence>
<feature type="transmembrane region" description="Helical" evidence="10">
    <location>
        <begin position="45"/>
        <end position="67"/>
    </location>
</feature>
<evidence type="ECO:0000256" key="1">
    <source>
        <dbReference type="ARBA" id="ARBA00004477"/>
    </source>
</evidence>
<proteinExistence type="inferred from homology"/>
<organism evidence="11 12">
    <name type="scientific">Nakaseomyces bracarensis</name>
    <dbReference type="NCBI Taxonomy" id="273131"/>
    <lineage>
        <taxon>Eukaryota</taxon>
        <taxon>Fungi</taxon>
        <taxon>Dikarya</taxon>
        <taxon>Ascomycota</taxon>
        <taxon>Saccharomycotina</taxon>
        <taxon>Saccharomycetes</taxon>
        <taxon>Saccharomycetales</taxon>
        <taxon>Saccharomycetaceae</taxon>
        <taxon>Nakaseomyces</taxon>
    </lineage>
</organism>
<feature type="transmembrane region" description="Helical" evidence="10">
    <location>
        <begin position="187"/>
        <end position="209"/>
    </location>
</feature>
<sequence>MTARMTKSVTTKSVTRVDNRFVIAPQIWQILMMLGPLLWSKDSLMSILATNTLLQVVVGLHVSHAIWKGRRFEEIYRIYLPFLVSYAFCDEKMMQVNIVMSLNGLFTTLDATINSQLFNLAGQIVVLQVFFPYEQISAIKGLIINHLVDQWLEDIGELKSLDQIDCNLFSILITNCFMMNGKNIPNYFLVLKGTLLSLIMVITINHILVKFNKSLTHSLILLTNIGTLFPIFVNLMIDFSRETIKSPIMWLIHFIQESQIRQFIICGWASILITFIPLVLLFKSKISLNTSRKIWHFMIFLLIVKPFKLDPEFVKIALCGTIPCFLTVEYIRYLKIEPYGTQLDTFLRSFADHRDQKGPLIVSYIYLITGISIPLLLFDSPVGLISLGVGDSLASIVGKKIGRVKWLGTAKTVEGTIAFIAGTTIISLILKYYLNYFSTVSVFDILLLCSAGGILEGNSELNDNILIPIFMVSMEKILTH</sequence>
<feature type="transmembrane region" description="Helical" evidence="10">
    <location>
        <begin position="260"/>
        <end position="282"/>
    </location>
</feature>
<comment type="caution">
    <text evidence="11">The sequence shown here is derived from an EMBL/GenBank/DDBJ whole genome shotgun (WGS) entry which is preliminary data.</text>
</comment>
<name>A0ABR4NXX2_9SACH</name>
<dbReference type="PANTHER" id="PTHR13205:SF15">
    <property type="entry name" value="DOLICHOL KINASE"/>
    <property type="match status" value="1"/>
</dbReference>